<keyword evidence="1" id="KW-0812">Transmembrane</keyword>
<feature type="transmembrane region" description="Helical" evidence="1">
    <location>
        <begin position="40"/>
        <end position="60"/>
    </location>
</feature>
<feature type="transmembrane region" description="Helical" evidence="1">
    <location>
        <begin position="122"/>
        <end position="141"/>
    </location>
</feature>
<feature type="transmembrane region" description="Helical" evidence="1">
    <location>
        <begin position="81"/>
        <end position="110"/>
    </location>
</feature>
<feature type="transmembrane region" description="Helical" evidence="1">
    <location>
        <begin position="153"/>
        <end position="173"/>
    </location>
</feature>
<evidence type="ECO:0000256" key="1">
    <source>
        <dbReference type="SAM" id="Phobius"/>
    </source>
</evidence>
<protein>
    <recommendedName>
        <fullName evidence="4">YrhK domain-containing protein</fullName>
    </recommendedName>
</protein>
<dbReference type="Proteomes" id="UP000225108">
    <property type="component" value="Unassembled WGS sequence"/>
</dbReference>
<sequence length="219" mass="22718">MVIRHPVRTECWGFAIGSAAFAMGSAPGFTAVAGSTASNIAFFAGSWFFTAAALLQFRLAGRLGSASAITGSLKVGREVHVSEWLSGLIQFFGTIAFNISTGAVLIVHSIADQDRYSWRPDVYGSIAFLVSSALAVFATDLYRRRDEPDAPAWPATVLNTVGSVAFGFSAAGAYVDSAGSPIAPFLDQGGTFIGALCFLAASLLSLPRKKAPAGQAVAG</sequence>
<gene>
    <name evidence="2" type="ORF">CSW57_11320</name>
</gene>
<evidence type="ECO:0000313" key="2">
    <source>
        <dbReference type="EMBL" id="PHV66839.1"/>
    </source>
</evidence>
<evidence type="ECO:0000313" key="3">
    <source>
        <dbReference type="Proteomes" id="UP000225108"/>
    </source>
</evidence>
<feature type="transmembrane region" description="Helical" evidence="1">
    <location>
        <begin position="12"/>
        <end position="34"/>
    </location>
</feature>
<name>A0A2G3PLX8_WILMA</name>
<proteinExistence type="predicted"/>
<keyword evidence="1" id="KW-0472">Membrane</keyword>
<feature type="transmembrane region" description="Helical" evidence="1">
    <location>
        <begin position="185"/>
        <end position="206"/>
    </location>
</feature>
<accession>A0A2G3PLX8</accession>
<dbReference type="AlphaFoldDB" id="A0A2G3PLX8"/>
<comment type="caution">
    <text evidence="2">The sequence shown here is derived from an EMBL/GenBank/DDBJ whole genome shotgun (WGS) entry which is preliminary data.</text>
</comment>
<evidence type="ECO:0008006" key="4">
    <source>
        <dbReference type="Google" id="ProtNLM"/>
    </source>
</evidence>
<dbReference type="EMBL" id="PEBD01000008">
    <property type="protein sequence ID" value="PHV66839.1"/>
    <property type="molecule type" value="Genomic_DNA"/>
</dbReference>
<reference evidence="2 3" key="1">
    <citation type="submission" date="2017-10" db="EMBL/GenBank/DDBJ databases">
        <title>The draft genome sequence of Williamsia sp. BULT 1.1 isolated from the semi-arid grassland soils from South Africa.</title>
        <authorList>
            <person name="Kabwe M.H."/>
            <person name="Govender N."/>
            <person name="Mutseka Lunga P."/>
            <person name="Vikram S."/>
            <person name="Makhalanyane T.P."/>
        </authorList>
    </citation>
    <scope>NUCLEOTIDE SEQUENCE [LARGE SCALE GENOMIC DNA]</scope>
    <source>
        <strain evidence="2 3">BULT 1.1</strain>
    </source>
</reference>
<organism evidence="2 3">
    <name type="scientific">Williamsia marianensis</name>
    <dbReference type="NCBI Taxonomy" id="85044"/>
    <lineage>
        <taxon>Bacteria</taxon>
        <taxon>Bacillati</taxon>
        <taxon>Actinomycetota</taxon>
        <taxon>Actinomycetes</taxon>
        <taxon>Mycobacteriales</taxon>
        <taxon>Nocardiaceae</taxon>
        <taxon>Williamsia</taxon>
    </lineage>
</organism>
<keyword evidence="1" id="KW-1133">Transmembrane helix</keyword>